<dbReference type="EMBL" id="GBRH01184966">
    <property type="protein sequence ID" value="JAE12930.1"/>
    <property type="molecule type" value="Transcribed_RNA"/>
</dbReference>
<protein>
    <submittedName>
        <fullName evidence="1">Uncharacterized protein</fullName>
    </submittedName>
</protein>
<sequence>MQHTLYLSSFWLALCRDDVMPFLLLPLCENVCIKNAEIGVPCGVNAIVVVISLLQCGGMC</sequence>
<reference evidence="1" key="2">
    <citation type="journal article" date="2015" name="Data Brief">
        <title>Shoot transcriptome of the giant reed, Arundo donax.</title>
        <authorList>
            <person name="Barrero R.A."/>
            <person name="Guerrero F.D."/>
            <person name="Moolhuijzen P."/>
            <person name="Goolsby J.A."/>
            <person name="Tidwell J."/>
            <person name="Bellgard S.E."/>
            <person name="Bellgard M.I."/>
        </authorList>
    </citation>
    <scope>NUCLEOTIDE SEQUENCE</scope>
    <source>
        <tissue evidence="1">Shoot tissue taken approximately 20 cm above the soil surface</tissue>
    </source>
</reference>
<evidence type="ECO:0000313" key="1">
    <source>
        <dbReference type="EMBL" id="JAE12930.1"/>
    </source>
</evidence>
<name>A0A0A9FIQ1_ARUDO</name>
<organism evidence="1">
    <name type="scientific">Arundo donax</name>
    <name type="common">Giant reed</name>
    <name type="synonym">Donax arundinaceus</name>
    <dbReference type="NCBI Taxonomy" id="35708"/>
    <lineage>
        <taxon>Eukaryota</taxon>
        <taxon>Viridiplantae</taxon>
        <taxon>Streptophyta</taxon>
        <taxon>Embryophyta</taxon>
        <taxon>Tracheophyta</taxon>
        <taxon>Spermatophyta</taxon>
        <taxon>Magnoliopsida</taxon>
        <taxon>Liliopsida</taxon>
        <taxon>Poales</taxon>
        <taxon>Poaceae</taxon>
        <taxon>PACMAD clade</taxon>
        <taxon>Arundinoideae</taxon>
        <taxon>Arundineae</taxon>
        <taxon>Arundo</taxon>
    </lineage>
</organism>
<reference evidence="1" key="1">
    <citation type="submission" date="2014-09" db="EMBL/GenBank/DDBJ databases">
        <authorList>
            <person name="Magalhaes I.L.F."/>
            <person name="Oliveira U."/>
            <person name="Santos F.R."/>
            <person name="Vidigal T.H.D.A."/>
            <person name="Brescovit A.D."/>
            <person name="Santos A.J."/>
        </authorList>
    </citation>
    <scope>NUCLEOTIDE SEQUENCE</scope>
    <source>
        <tissue evidence="1">Shoot tissue taken approximately 20 cm above the soil surface</tissue>
    </source>
</reference>
<accession>A0A0A9FIQ1</accession>
<proteinExistence type="predicted"/>
<dbReference type="AlphaFoldDB" id="A0A0A9FIQ1"/>